<dbReference type="Gene3D" id="3.90.180.10">
    <property type="entry name" value="Medium-chain alcohol dehydrogenases, catalytic domain"/>
    <property type="match status" value="1"/>
</dbReference>
<proteinExistence type="predicted"/>
<evidence type="ECO:0000313" key="2">
    <source>
        <dbReference type="Proteomes" id="UP000245999"/>
    </source>
</evidence>
<gene>
    <name evidence="1" type="ORF">DDQ68_05810</name>
</gene>
<dbReference type="Proteomes" id="UP000245999">
    <property type="component" value="Chromosome"/>
</dbReference>
<dbReference type="OrthoDB" id="648910at2"/>
<dbReference type="RefSeq" id="WP_109655464.1">
    <property type="nucleotide sequence ID" value="NZ_CP029145.1"/>
</dbReference>
<accession>A0A2Z3GJA0</accession>
<reference evidence="2" key="1">
    <citation type="submission" date="2018-04" db="EMBL/GenBank/DDBJ databases">
        <title>Complete genome of Antarctic heterotrophic bacterium Hymenobacter nivis.</title>
        <authorList>
            <person name="Terashima M."/>
        </authorList>
    </citation>
    <scope>NUCLEOTIDE SEQUENCE [LARGE SCALE GENOMIC DNA]</scope>
    <source>
        <strain evidence="2">NBRC 111535</strain>
    </source>
</reference>
<dbReference type="Pfam" id="PF13602">
    <property type="entry name" value="ADH_zinc_N_2"/>
    <property type="match status" value="1"/>
</dbReference>
<dbReference type="AlphaFoldDB" id="A0A2Z3GJA0"/>
<protein>
    <recommendedName>
        <fullName evidence="3">Alcohol dehydrogenase</fullName>
    </recommendedName>
</protein>
<evidence type="ECO:0000313" key="1">
    <source>
        <dbReference type="EMBL" id="AWM32351.1"/>
    </source>
</evidence>
<dbReference type="KEGG" id="hnv:DDQ68_05810"/>
<evidence type="ECO:0008006" key="3">
    <source>
        <dbReference type="Google" id="ProtNLM"/>
    </source>
</evidence>
<name>A0A2Z3GJA0_9BACT</name>
<organism evidence="1 2">
    <name type="scientific">Hymenobacter nivis</name>
    <dbReference type="NCBI Taxonomy" id="1850093"/>
    <lineage>
        <taxon>Bacteria</taxon>
        <taxon>Pseudomonadati</taxon>
        <taxon>Bacteroidota</taxon>
        <taxon>Cytophagia</taxon>
        <taxon>Cytophagales</taxon>
        <taxon>Hymenobacteraceae</taxon>
        <taxon>Hymenobacter</taxon>
    </lineage>
</organism>
<keyword evidence="2" id="KW-1185">Reference proteome</keyword>
<dbReference type="EMBL" id="CP029145">
    <property type="protein sequence ID" value="AWM32351.1"/>
    <property type="molecule type" value="Genomic_DNA"/>
</dbReference>
<sequence>MAPSSVLDINYLHAPAGDGKLQVPVSATFSLAGVKKAFEQIETKHTTGKVVIVP</sequence>